<gene>
    <name evidence="2" type="ORF">SAMN04488597_12149</name>
</gene>
<evidence type="ECO:0000313" key="3">
    <source>
        <dbReference type="Proteomes" id="UP000324896"/>
    </source>
</evidence>
<dbReference type="AlphaFoldDB" id="A0A1G6R776"/>
<name>A0A1G6R776_9FIRM</name>
<protein>
    <recommendedName>
        <fullName evidence="1">DUF6431 domain-containing protein</fullName>
    </recommendedName>
</protein>
<dbReference type="Proteomes" id="UP000324896">
    <property type="component" value="Unassembled WGS sequence"/>
</dbReference>
<proteinExistence type="predicted"/>
<reference evidence="2 3" key="1">
    <citation type="submission" date="2016-10" db="EMBL/GenBank/DDBJ databases">
        <authorList>
            <person name="Varghese N."/>
            <person name="Submissions S."/>
        </authorList>
    </citation>
    <scope>NUCLEOTIDE SEQUENCE [LARGE SCALE GENOMIC DNA]</scope>
    <source>
        <strain evidence="2 3">WG10</strain>
    </source>
</reference>
<organism evidence="2 3">
    <name type="scientific">Halanaerobium congolense</name>
    <dbReference type="NCBI Taxonomy" id="54121"/>
    <lineage>
        <taxon>Bacteria</taxon>
        <taxon>Bacillati</taxon>
        <taxon>Bacillota</taxon>
        <taxon>Clostridia</taxon>
        <taxon>Halanaerobiales</taxon>
        <taxon>Halanaerobiaceae</taxon>
        <taxon>Halanaerobium</taxon>
    </lineage>
</organism>
<evidence type="ECO:0000313" key="2">
    <source>
        <dbReference type="EMBL" id="SDC99945.1"/>
    </source>
</evidence>
<sequence length="174" mass="21032">MQIIHDFKIPVKKYSELGQNNNFPHPEECPHCHDKLLKHGFYHRYVITIDGKCFWIQIRRYKCQHCGKTVSVLPAFLFPRFQRSLKYIICCMKEYLLQKKLLLYKRAVYFYLHRFTCNIPGLIAFFRDKYHSLIPFKLSRIKKATKLIKMIWSSDAQILSKEYQDHFNQCFMAL</sequence>
<evidence type="ECO:0000259" key="1">
    <source>
        <dbReference type="Pfam" id="PF20020"/>
    </source>
</evidence>
<accession>A0A1G6R776</accession>
<dbReference type="Pfam" id="PF20020">
    <property type="entry name" value="DUF6431"/>
    <property type="match status" value="1"/>
</dbReference>
<dbReference type="EMBL" id="FMYT01000021">
    <property type="protein sequence ID" value="SDC99945.1"/>
    <property type="molecule type" value="Genomic_DNA"/>
</dbReference>
<feature type="domain" description="DUF6431" evidence="1">
    <location>
        <begin position="29"/>
        <end position="87"/>
    </location>
</feature>
<dbReference type="InterPro" id="IPR045536">
    <property type="entry name" value="DUF6431"/>
</dbReference>
<dbReference type="RefSeq" id="WP_149796872.1">
    <property type="nucleotide sequence ID" value="NZ_FMYT01000021.1"/>
</dbReference>